<comment type="caution">
    <text evidence="5">The sequence shown here is derived from an EMBL/GenBank/DDBJ whole genome shotgun (WGS) entry which is preliminary data.</text>
</comment>
<dbReference type="InterPro" id="IPR036291">
    <property type="entry name" value="NAD(P)-bd_dom_sf"/>
</dbReference>
<dbReference type="InterPro" id="IPR008927">
    <property type="entry name" value="6-PGluconate_DH-like_C_sf"/>
</dbReference>
<dbReference type="SUPFAM" id="SSF48179">
    <property type="entry name" value="6-phosphogluconate dehydrogenase C-terminal domain-like"/>
    <property type="match status" value="2"/>
</dbReference>
<evidence type="ECO:0000256" key="2">
    <source>
        <dbReference type="ARBA" id="ARBA00023002"/>
    </source>
</evidence>
<evidence type="ECO:0000313" key="8">
    <source>
        <dbReference type="Proteomes" id="UP001390963"/>
    </source>
</evidence>
<feature type="domain" description="3-hydroxyacyl-CoA dehydrogenase C-terminal" evidence="3">
    <location>
        <begin position="317"/>
        <end position="397"/>
    </location>
</feature>
<gene>
    <name evidence="6" type="ORF">VZD24_11665</name>
    <name evidence="5" type="ORF">VZD85_12080</name>
</gene>
<name>A0AB35YY08_9FLAO</name>
<evidence type="ECO:0000313" key="7">
    <source>
        <dbReference type="Proteomes" id="UP001388259"/>
    </source>
</evidence>
<dbReference type="InterPro" id="IPR006180">
    <property type="entry name" value="3-OHacyl-CoA_DH_CS"/>
</dbReference>
<dbReference type="Proteomes" id="UP001388259">
    <property type="component" value="Unassembled WGS sequence"/>
</dbReference>
<evidence type="ECO:0000259" key="3">
    <source>
        <dbReference type="Pfam" id="PF00725"/>
    </source>
</evidence>
<feature type="domain" description="3-hydroxyacyl-CoA dehydrogenase NAD binding" evidence="4">
    <location>
        <begin position="18"/>
        <end position="196"/>
    </location>
</feature>
<dbReference type="Proteomes" id="UP001390963">
    <property type="component" value="Unassembled WGS sequence"/>
</dbReference>
<dbReference type="FunFam" id="3.40.50.720:FF:000009">
    <property type="entry name" value="Fatty oxidation complex, alpha subunit"/>
    <property type="match status" value="1"/>
</dbReference>
<dbReference type="GO" id="GO:0006635">
    <property type="term" value="P:fatty acid beta-oxidation"/>
    <property type="evidence" value="ECO:0007669"/>
    <property type="project" value="TreeGrafter"/>
</dbReference>
<keyword evidence="2" id="KW-0560">Oxidoreductase</keyword>
<dbReference type="EMBL" id="JBANCF010000010">
    <property type="protein sequence ID" value="MEM0574178.1"/>
    <property type="molecule type" value="Genomic_DNA"/>
</dbReference>
<dbReference type="PANTHER" id="PTHR48075">
    <property type="entry name" value="3-HYDROXYACYL-COA DEHYDROGENASE FAMILY PROTEIN"/>
    <property type="match status" value="1"/>
</dbReference>
<dbReference type="EMBL" id="JAZBJM010000009">
    <property type="protein sequence ID" value="MEM0519097.1"/>
    <property type="molecule type" value="Genomic_DNA"/>
</dbReference>
<comment type="similarity">
    <text evidence="1">Belongs to the 3-hydroxyacyl-CoA dehydrogenase family.</text>
</comment>
<dbReference type="InterPro" id="IPR006176">
    <property type="entry name" value="3-OHacyl-CoA_DH_NAD-bd"/>
</dbReference>
<dbReference type="Pfam" id="PF00725">
    <property type="entry name" value="3HCDH"/>
    <property type="match status" value="2"/>
</dbReference>
<organism evidence="5 7">
    <name type="scientific">Aequorivita flava</name>
    <dbReference type="NCBI Taxonomy" id="3114371"/>
    <lineage>
        <taxon>Bacteria</taxon>
        <taxon>Pseudomonadati</taxon>
        <taxon>Bacteroidota</taxon>
        <taxon>Flavobacteriia</taxon>
        <taxon>Flavobacteriales</taxon>
        <taxon>Flavobacteriaceae</taxon>
        <taxon>Aequorivita</taxon>
    </lineage>
</organism>
<evidence type="ECO:0000256" key="1">
    <source>
        <dbReference type="ARBA" id="ARBA00009463"/>
    </source>
</evidence>
<sequence>MENQKSKIVNQKSSIKFVGIIGAGTMGAGIAQVAATAGCSVKLYDTKTEALEKAEADLNKIMDRLVEKGKINSKEKQRIQTNIKYVNSLKELKDSDLTIEAIVENLDIKKNVFSTLEKFVSDDCIIASNTSSLSIASIASSLQKPERCIGIHFFNPAPLMKLVEVIPSIQTSVETLKISVETIKDWGKTVAVAKDTPGFIVNRVARPFYGEALRIYEEGIASFSEIDKAMKEIGGFRMGPFELMDFIGNDVNYTVTETVFKAFYFDPRYKPSFTQKRFAEAGYLGRKSGKGYYDYSKNVTPRAVEGSLSSEKSIQIFDRILVMLINEAADALFWNIASAEDIDNAMTKGVNYPKGLLSWADEKGIDWCVKKMDELYNEYHEDRYRCSPLLRKMKNSGSSFFD</sequence>
<dbReference type="PANTHER" id="PTHR48075:SF5">
    <property type="entry name" value="3-HYDROXYBUTYRYL-COA DEHYDROGENASE"/>
    <property type="match status" value="1"/>
</dbReference>
<dbReference type="Gene3D" id="1.10.1040.10">
    <property type="entry name" value="N-(1-d-carboxylethyl)-l-norvaline Dehydrogenase, domain 2"/>
    <property type="match status" value="2"/>
</dbReference>
<evidence type="ECO:0000313" key="5">
    <source>
        <dbReference type="EMBL" id="MEM0519097.1"/>
    </source>
</evidence>
<dbReference type="GO" id="GO:0070403">
    <property type="term" value="F:NAD+ binding"/>
    <property type="evidence" value="ECO:0007669"/>
    <property type="project" value="InterPro"/>
</dbReference>
<evidence type="ECO:0000313" key="6">
    <source>
        <dbReference type="EMBL" id="MEM0574178.1"/>
    </source>
</evidence>
<dbReference type="InterPro" id="IPR013328">
    <property type="entry name" value="6PGD_dom2"/>
</dbReference>
<evidence type="ECO:0000259" key="4">
    <source>
        <dbReference type="Pfam" id="PF02737"/>
    </source>
</evidence>
<dbReference type="PROSITE" id="PS00067">
    <property type="entry name" value="3HCDH"/>
    <property type="match status" value="1"/>
</dbReference>
<dbReference type="SUPFAM" id="SSF51735">
    <property type="entry name" value="NAD(P)-binding Rossmann-fold domains"/>
    <property type="match status" value="1"/>
</dbReference>
<reference evidence="5 8" key="1">
    <citation type="submission" date="2024-01" db="EMBL/GenBank/DDBJ databases">
        <title>Aequorivita flavus sp. nov., isolated from deep-sea sediment.</title>
        <authorList>
            <person name="Chen X."/>
        </authorList>
    </citation>
    <scope>NUCLEOTIDE SEQUENCE</scope>
    <source>
        <strain evidence="5">MCCC 1A16923</strain>
        <strain evidence="6 8">MCCC 1A16935</strain>
    </source>
</reference>
<dbReference type="Pfam" id="PF02737">
    <property type="entry name" value="3HCDH_N"/>
    <property type="match status" value="1"/>
</dbReference>
<dbReference type="Gene3D" id="3.40.50.720">
    <property type="entry name" value="NAD(P)-binding Rossmann-like Domain"/>
    <property type="match status" value="1"/>
</dbReference>
<proteinExistence type="inferred from homology"/>
<dbReference type="AlphaFoldDB" id="A0AB35YY08"/>
<protein>
    <submittedName>
        <fullName evidence="5">3-hydroxyacyl-CoA dehydrogenase NAD-binding domain-containing protein</fullName>
    </submittedName>
</protein>
<dbReference type="InterPro" id="IPR006108">
    <property type="entry name" value="3HC_DH_C"/>
</dbReference>
<feature type="domain" description="3-hydroxyacyl-CoA dehydrogenase C-terminal" evidence="3">
    <location>
        <begin position="198"/>
        <end position="295"/>
    </location>
</feature>
<dbReference type="GO" id="GO:0008691">
    <property type="term" value="F:3-hydroxybutyryl-CoA dehydrogenase activity"/>
    <property type="evidence" value="ECO:0007669"/>
    <property type="project" value="TreeGrafter"/>
</dbReference>
<accession>A0AB35YY08</accession>
<keyword evidence="8" id="KW-1185">Reference proteome</keyword>